<feature type="compositionally biased region" description="Low complexity" evidence="1">
    <location>
        <begin position="57"/>
        <end position="69"/>
    </location>
</feature>
<evidence type="ECO:0000256" key="2">
    <source>
        <dbReference type="SAM" id="SignalP"/>
    </source>
</evidence>
<feature type="signal peptide" evidence="2">
    <location>
        <begin position="1"/>
        <end position="26"/>
    </location>
</feature>
<dbReference type="EMBL" id="JAPEVG010000207">
    <property type="protein sequence ID" value="KAJ8473867.1"/>
    <property type="molecule type" value="Genomic_DNA"/>
</dbReference>
<organism evidence="3 4">
    <name type="scientific">Trametes cubensis</name>
    <dbReference type="NCBI Taxonomy" id="1111947"/>
    <lineage>
        <taxon>Eukaryota</taxon>
        <taxon>Fungi</taxon>
        <taxon>Dikarya</taxon>
        <taxon>Basidiomycota</taxon>
        <taxon>Agaricomycotina</taxon>
        <taxon>Agaricomycetes</taxon>
        <taxon>Polyporales</taxon>
        <taxon>Polyporaceae</taxon>
        <taxon>Trametes</taxon>
    </lineage>
</organism>
<feature type="chain" id="PRO_5042193890" evidence="2">
    <location>
        <begin position="27"/>
        <end position="121"/>
    </location>
</feature>
<comment type="caution">
    <text evidence="3">The sequence shown here is derived from an EMBL/GenBank/DDBJ whole genome shotgun (WGS) entry which is preliminary data.</text>
</comment>
<keyword evidence="2" id="KW-0732">Signal</keyword>
<feature type="region of interest" description="Disordered" evidence="1">
    <location>
        <begin position="57"/>
        <end position="99"/>
    </location>
</feature>
<protein>
    <submittedName>
        <fullName evidence="3">Uncharacterized protein</fullName>
    </submittedName>
</protein>
<dbReference type="Proteomes" id="UP001215151">
    <property type="component" value="Unassembled WGS sequence"/>
</dbReference>
<name>A0AAD7TQA9_9APHY</name>
<keyword evidence="4" id="KW-1185">Reference proteome</keyword>
<gene>
    <name evidence="3" type="ORF">ONZ51_g7593</name>
</gene>
<evidence type="ECO:0000313" key="3">
    <source>
        <dbReference type="EMBL" id="KAJ8473867.1"/>
    </source>
</evidence>
<accession>A0AAD7TQA9</accession>
<reference evidence="3" key="1">
    <citation type="submission" date="2022-11" db="EMBL/GenBank/DDBJ databases">
        <title>Genome Sequence of Cubamyces cubensis.</title>
        <authorList>
            <person name="Buettner E."/>
        </authorList>
    </citation>
    <scope>NUCLEOTIDE SEQUENCE</scope>
    <source>
        <strain evidence="3">MPL-01</strain>
    </source>
</reference>
<evidence type="ECO:0000256" key="1">
    <source>
        <dbReference type="SAM" id="MobiDB-lite"/>
    </source>
</evidence>
<proteinExistence type="predicted"/>
<dbReference type="AlphaFoldDB" id="A0AAD7TQA9"/>
<evidence type="ECO:0000313" key="4">
    <source>
        <dbReference type="Proteomes" id="UP001215151"/>
    </source>
</evidence>
<sequence length="121" mass="12661">MVAIFIITRAFALSAFLAGAFSSTYAAPMVSLRDSVASPNHAKRWCRQMGCLVEIPPETSSSAATPASSQLTYESVPTAAVTAPGDEEEDETSSPDRLVDDSAEAVFTVGVGPAAEDVFDE</sequence>